<accession>A0A4P7UJY1</accession>
<organism evidence="2 3">
    <name type="scientific">Desulfovibrio desulfuricans</name>
    <dbReference type="NCBI Taxonomy" id="876"/>
    <lineage>
        <taxon>Bacteria</taxon>
        <taxon>Pseudomonadati</taxon>
        <taxon>Thermodesulfobacteriota</taxon>
        <taxon>Desulfovibrionia</taxon>
        <taxon>Desulfovibrionales</taxon>
        <taxon>Desulfovibrionaceae</taxon>
        <taxon>Desulfovibrio</taxon>
    </lineage>
</organism>
<dbReference type="InterPro" id="IPR037522">
    <property type="entry name" value="HD_GYP_dom"/>
</dbReference>
<dbReference type="OrthoDB" id="9802066at2"/>
<dbReference type="SUPFAM" id="SSF109604">
    <property type="entry name" value="HD-domain/PDEase-like"/>
    <property type="match status" value="1"/>
</dbReference>
<sequence>MASVRISIARLKPGMFVVNYGISWIEEPNLYQREGLITSQAEIRDIARQGFAEAYYDPLRSQFQCQAVELPTPQTPLSDEIYAARGAFSSAYGHVKSFMQGAASGKVEVTAVEPCLNAIMKSVARNRNALLLLANLKSLDDYMYRHSVNVAIFSVAFAQYLGMEGDELRQIGLAALFHDYGKALLPTNILNAPRRLSPGEMEIMHTHVVLGYEKLKGSGKFSHEVLAAILQHHERHDGTGYPFGLSGDQIGLHGRIISICDVYDALASKRVYKDAIHPKHALGTLFKMGENAWAPGYAEHFIKMVGIFPIGTAVVLSNGQKGIVCHSDPLAPSLPRVLLVRDCEHGVKPLRMFDLARQKTVTVNRSLSKSETAYWDIATLLDSATDEEVQ</sequence>
<dbReference type="Gene3D" id="1.10.3210.10">
    <property type="entry name" value="Hypothetical protein af1432"/>
    <property type="match status" value="1"/>
</dbReference>
<dbReference type="PROSITE" id="PS51832">
    <property type="entry name" value="HD_GYP"/>
    <property type="match status" value="1"/>
</dbReference>
<dbReference type="NCBIfam" id="TIGR00277">
    <property type="entry name" value="HDIG"/>
    <property type="match status" value="1"/>
</dbReference>
<gene>
    <name evidence="2" type="ORF">DDIC_13190</name>
</gene>
<name>A0A4P7UJY1_DESDE</name>
<dbReference type="AlphaFoldDB" id="A0A4P7UJY1"/>
<evidence type="ECO:0000259" key="1">
    <source>
        <dbReference type="PROSITE" id="PS51832"/>
    </source>
</evidence>
<protein>
    <submittedName>
        <fullName evidence="2">HD-GYP domain-containing protein</fullName>
    </submittedName>
</protein>
<dbReference type="InterPro" id="IPR006675">
    <property type="entry name" value="HDIG_dom"/>
</dbReference>
<dbReference type="PANTHER" id="PTHR43155:SF2">
    <property type="entry name" value="CYCLIC DI-GMP PHOSPHODIESTERASE PA4108"/>
    <property type="match status" value="1"/>
</dbReference>
<dbReference type="EMBL" id="CP036295">
    <property type="protein sequence ID" value="QCC86816.1"/>
    <property type="molecule type" value="Genomic_DNA"/>
</dbReference>
<evidence type="ECO:0000313" key="3">
    <source>
        <dbReference type="Proteomes" id="UP000297065"/>
    </source>
</evidence>
<dbReference type="Pfam" id="PF13487">
    <property type="entry name" value="HD_5"/>
    <property type="match status" value="1"/>
</dbReference>
<feature type="domain" description="HD-GYP" evidence="1">
    <location>
        <begin position="121"/>
        <end position="317"/>
    </location>
</feature>
<dbReference type="InterPro" id="IPR003607">
    <property type="entry name" value="HD/PDEase_dom"/>
</dbReference>
<dbReference type="RefSeq" id="WP_136400865.1">
    <property type="nucleotide sequence ID" value="NZ_CP036295.1"/>
</dbReference>
<reference evidence="2 3" key="1">
    <citation type="submission" date="2019-02" db="EMBL/GenBank/DDBJ databases">
        <title>Complete Genome Sequence of Desulfovibrio desulfuricans IC1, a Sulfonate Utilizing Anaerobe.</title>
        <authorList>
            <person name="Day L.A."/>
            <person name="De Leon K.B."/>
            <person name="Wall J.D."/>
        </authorList>
    </citation>
    <scope>NUCLEOTIDE SEQUENCE [LARGE SCALE GENOMIC DNA]</scope>
    <source>
        <strain evidence="2 3">IC1</strain>
    </source>
</reference>
<dbReference type="InterPro" id="IPR021812">
    <property type="entry name" value="DUF3391"/>
</dbReference>
<dbReference type="Pfam" id="PF11871">
    <property type="entry name" value="DUF3391"/>
    <property type="match status" value="1"/>
</dbReference>
<dbReference type="PANTHER" id="PTHR43155">
    <property type="entry name" value="CYCLIC DI-GMP PHOSPHODIESTERASE PA4108-RELATED"/>
    <property type="match status" value="1"/>
</dbReference>
<dbReference type="Proteomes" id="UP000297065">
    <property type="component" value="Chromosome"/>
</dbReference>
<dbReference type="CDD" id="cd00077">
    <property type="entry name" value="HDc"/>
    <property type="match status" value="1"/>
</dbReference>
<evidence type="ECO:0000313" key="2">
    <source>
        <dbReference type="EMBL" id="QCC86816.1"/>
    </source>
</evidence>
<proteinExistence type="predicted"/>
<dbReference type="SMART" id="SM00471">
    <property type="entry name" value="HDc"/>
    <property type="match status" value="1"/>
</dbReference>